<reference evidence="1" key="1">
    <citation type="journal article" date="2020" name="Stud. Mycol.">
        <title>101 Dothideomycetes genomes: a test case for predicting lifestyles and emergence of pathogens.</title>
        <authorList>
            <person name="Haridas S."/>
            <person name="Albert R."/>
            <person name="Binder M."/>
            <person name="Bloem J."/>
            <person name="Labutti K."/>
            <person name="Salamov A."/>
            <person name="Andreopoulos B."/>
            <person name="Baker S."/>
            <person name="Barry K."/>
            <person name="Bills G."/>
            <person name="Bluhm B."/>
            <person name="Cannon C."/>
            <person name="Castanera R."/>
            <person name="Culley D."/>
            <person name="Daum C."/>
            <person name="Ezra D."/>
            <person name="Gonzalez J."/>
            <person name="Henrissat B."/>
            <person name="Kuo A."/>
            <person name="Liang C."/>
            <person name="Lipzen A."/>
            <person name="Lutzoni F."/>
            <person name="Magnuson J."/>
            <person name="Mondo S."/>
            <person name="Nolan M."/>
            <person name="Ohm R."/>
            <person name="Pangilinan J."/>
            <person name="Park H.-J."/>
            <person name="Ramirez L."/>
            <person name="Alfaro M."/>
            <person name="Sun H."/>
            <person name="Tritt A."/>
            <person name="Yoshinaga Y."/>
            <person name="Zwiers L.-H."/>
            <person name="Turgeon B."/>
            <person name="Goodwin S."/>
            <person name="Spatafora J."/>
            <person name="Crous P."/>
            <person name="Grigoriev I."/>
        </authorList>
    </citation>
    <scope>NUCLEOTIDE SEQUENCE</scope>
    <source>
        <strain evidence="1">ATCC 200398</strain>
    </source>
</reference>
<evidence type="ECO:0000313" key="1">
    <source>
        <dbReference type="EMBL" id="KAF2475211.1"/>
    </source>
</evidence>
<dbReference type="Proteomes" id="UP000799755">
    <property type="component" value="Unassembled WGS sequence"/>
</dbReference>
<accession>A0ACB6R7R7</accession>
<proteinExistence type="predicted"/>
<evidence type="ECO:0000313" key="2">
    <source>
        <dbReference type="Proteomes" id="UP000799755"/>
    </source>
</evidence>
<gene>
    <name evidence="1" type="ORF">BDR25DRAFT_350615</name>
</gene>
<comment type="caution">
    <text evidence="1">The sequence shown here is derived from an EMBL/GenBank/DDBJ whole genome shotgun (WGS) entry which is preliminary data.</text>
</comment>
<sequence length="101" mass="11398">MRDPMLAVLVLGFLRTIIDSTGTHIYQQSQDKITQYIYHFIFILVAQKVNQDALDGNNEDEWILGQIMTAIIPLQTLVQLAMALHGIPILQFNSSIALSTR</sequence>
<dbReference type="EMBL" id="MU003496">
    <property type="protein sequence ID" value="KAF2475211.1"/>
    <property type="molecule type" value="Genomic_DNA"/>
</dbReference>
<keyword evidence="2" id="KW-1185">Reference proteome</keyword>
<name>A0ACB6R7R7_9PLEO</name>
<protein>
    <submittedName>
        <fullName evidence="1">Uncharacterized protein</fullName>
    </submittedName>
</protein>
<organism evidence="1 2">
    <name type="scientific">Lindgomyces ingoldianus</name>
    <dbReference type="NCBI Taxonomy" id="673940"/>
    <lineage>
        <taxon>Eukaryota</taxon>
        <taxon>Fungi</taxon>
        <taxon>Dikarya</taxon>
        <taxon>Ascomycota</taxon>
        <taxon>Pezizomycotina</taxon>
        <taxon>Dothideomycetes</taxon>
        <taxon>Pleosporomycetidae</taxon>
        <taxon>Pleosporales</taxon>
        <taxon>Lindgomycetaceae</taxon>
        <taxon>Lindgomyces</taxon>
    </lineage>
</organism>